<keyword evidence="3" id="KW-1185">Reference proteome</keyword>
<evidence type="ECO:0000313" key="2">
    <source>
        <dbReference type="EMBL" id="QEV21071.1"/>
    </source>
</evidence>
<dbReference type="InterPro" id="IPR011024">
    <property type="entry name" value="G_crystallin-like"/>
</dbReference>
<dbReference type="Proteomes" id="UP000326553">
    <property type="component" value="Chromosome"/>
</dbReference>
<feature type="chain" id="PRO_5023942708" description="Beta/gamma crystallin 'Greek key' domain-containing protein" evidence="1">
    <location>
        <begin position="28"/>
        <end position="125"/>
    </location>
</feature>
<dbReference type="SUPFAM" id="SSF49695">
    <property type="entry name" value="gamma-Crystallin-like"/>
    <property type="match status" value="1"/>
</dbReference>
<keyword evidence="1" id="KW-0732">Signal</keyword>
<organism evidence="2 3">
    <name type="scientific">Streptomyces alboniger</name>
    <dbReference type="NCBI Taxonomy" id="132473"/>
    <lineage>
        <taxon>Bacteria</taxon>
        <taxon>Bacillati</taxon>
        <taxon>Actinomycetota</taxon>
        <taxon>Actinomycetes</taxon>
        <taxon>Kitasatosporales</taxon>
        <taxon>Streptomycetaceae</taxon>
        <taxon>Streptomyces</taxon>
        <taxon>Streptomyces aurantiacus group</taxon>
    </lineage>
</organism>
<name>A0A5J6HRV3_STRAD</name>
<accession>A0A5J6HRV3</accession>
<gene>
    <name evidence="2" type="ORF">CP975_29120</name>
</gene>
<feature type="signal peptide" evidence="1">
    <location>
        <begin position="1"/>
        <end position="27"/>
    </location>
</feature>
<protein>
    <recommendedName>
        <fullName evidence="4">Beta/gamma crystallin 'Greek key' domain-containing protein</fullName>
    </recommendedName>
</protein>
<dbReference type="Gene3D" id="2.60.20.10">
    <property type="entry name" value="Crystallins"/>
    <property type="match status" value="1"/>
</dbReference>
<dbReference type="Pfam" id="PF03995">
    <property type="entry name" value="Inhibitor_I36"/>
    <property type="match status" value="1"/>
</dbReference>
<evidence type="ECO:0008006" key="4">
    <source>
        <dbReference type="Google" id="ProtNLM"/>
    </source>
</evidence>
<dbReference type="EMBL" id="CP023695">
    <property type="protein sequence ID" value="QEV21071.1"/>
    <property type="molecule type" value="Genomic_DNA"/>
</dbReference>
<sequence>MRKLTLSLGLAAVCATSLVAIAPAATAAESGPQAAACFTLWDTNGFRDGSRAFSGNDKTFSGDKWSSGSAMNDDANAAKNRCGHWVHLHQDVNYQGQSYGLKPHSEDSDFENNNFANKASSLNGF</sequence>
<evidence type="ECO:0000313" key="3">
    <source>
        <dbReference type="Proteomes" id="UP000326553"/>
    </source>
</evidence>
<dbReference type="AlphaFoldDB" id="A0A5J6HRV3"/>
<dbReference type="KEGG" id="salw:CP975_29120"/>
<proteinExistence type="predicted"/>
<reference evidence="2 3" key="1">
    <citation type="submission" date="2017-09" db="EMBL/GenBank/DDBJ databases">
        <authorList>
            <person name="Lee N."/>
            <person name="Cho B.-K."/>
        </authorList>
    </citation>
    <scope>NUCLEOTIDE SEQUENCE [LARGE SCALE GENOMIC DNA]</scope>
    <source>
        <strain evidence="2 3">ATCC 12461</strain>
    </source>
</reference>
<dbReference type="RefSeq" id="WP_150477529.1">
    <property type="nucleotide sequence ID" value="NZ_CP023695.1"/>
</dbReference>
<evidence type="ECO:0000256" key="1">
    <source>
        <dbReference type="SAM" id="SignalP"/>
    </source>
</evidence>
<dbReference type="OrthoDB" id="4245134at2"/>